<dbReference type="Proteomes" id="UP000001075">
    <property type="component" value="Unassembled WGS sequence"/>
</dbReference>
<reference evidence="2" key="1">
    <citation type="journal article" date="2011" name="Nat. Biotechnol.">
        <title>The genomic sequence of the Chinese hamster ovary (CHO)-K1 cell line.</title>
        <authorList>
            <person name="Xu X."/>
            <person name="Nagarajan H."/>
            <person name="Lewis N.E."/>
            <person name="Pan S."/>
            <person name="Cai Z."/>
            <person name="Liu X."/>
            <person name="Chen W."/>
            <person name="Xie M."/>
            <person name="Wang W."/>
            <person name="Hammond S."/>
            <person name="Andersen M.R."/>
            <person name="Neff N."/>
            <person name="Passarelli B."/>
            <person name="Koh W."/>
            <person name="Fan H.C."/>
            <person name="Wang J."/>
            <person name="Gui Y."/>
            <person name="Lee K.H."/>
            <person name="Betenbaugh M.J."/>
            <person name="Quake S.R."/>
            <person name="Famili I."/>
            <person name="Palsson B.O."/>
            <person name="Wang J."/>
        </authorList>
    </citation>
    <scope>NUCLEOTIDE SEQUENCE [LARGE SCALE GENOMIC DNA]</scope>
    <source>
        <strain evidence="2">CHO K1 cell line</strain>
    </source>
</reference>
<dbReference type="AlphaFoldDB" id="G3IPW3"/>
<proteinExistence type="predicted"/>
<dbReference type="InParanoid" id="G3IPW3"/>
<accession>G3IPW3</accession>
<evidence type="ECO:0000313" key="2">
    <source>
        <dbReference type="Proteomes" id="UP000001075"/>
    </source>
</evidence>
<protein>
    <submittedName>
        <fullName evidence="1">Uncharacterized protein</fullName>
    </submittedName>
</protein>
<name>G3IPW3_CRIGR</name>
<sequence>MSPWEPILNHSLYYHCIQSMAESFKFPSPKFCVSHDTLLQLSYIMYCKVP</sequence>
<organism evidence="1 2">
    <name type="scientific">Cricetulus griseus</name>
    <name type="common">Chinese hamster</name>
    <name type="synonym">Cricetulus barabensis griseus</name>
    <dbReference type="NCBI Taxonomy" id="10029"/>
    <lineage>
        <taxon>Eukaryota</taxon>
        <taxon>Metazoa</taxon>
        <taxon>Chordata</taxon>
        <taxon>Craniata</taxon>
        <taxon>Vertebrata</taxon>
        <taxon>Euteleostomi</taxon>
        <taxon>Mammalia</taxon>
        <taxon>Eutheria</taxon>
        <taxon>Euarchontoglires</taxon>
        <taxon>Glires</taxon>
        <taxon>Rodentia</taxon>
        <taxon>Myomorpha</taxon>
        <taxon>Muroidea</taxon>
        <taxon>Cricetidae</taxon>
        <taxon>Cricetinae</taxon>
        <taxon>Cricetulus</taxon>
    </lineage>
</organism>
<evidence type="ECO:0000313" key="1">
    <source>
        <dbReference type="EMBL" id="EGV91308.1"/>
    </source>
</evidence>
<dbReference type="EMBL" id="JH017569">
    <property type="protein sequence ID" value="EGV91308.1"/>
    <property type="molecule type" value="Genomic_DNA"/>
</dbReference>
<gene>
    <name evidence="1" type="ORF">I79_026046</name>
</gene>